<feature type="compositionally biased region" description="Polar residues" evidence="1">
    <location>
        <begin position="122"/>
        <end position="131"/>
    </location>
</feature>
<organism evidence="3 4">
    <name type="scientific">Hebeloma cylindrosporum</name>
    <dbReference type="NCBI Taxonomy" id="76867"/>
    <lineage>
        <taxon>Eukaryota</taxon>
        <taxon>Fungi</taxon>
        <taxon>Dikarya</taxon>
        <taxon>Basidiomycota</taxon>
        <taxon>Agaricomycotina</taxon>
        <taxon>Agaricomycetes</taxon>
        <taxon>Agaricomycetidae</taxon>
        <taxon>Agaricales</taxon>
        <taxon>Agaricineae</taxon>
        <taxon>Hymenogastraceae</taxon>
        <taxon>Hebeloma</taxon>
    </lineage>
</organism>
<dbReference type="AlphaFoldDB" id="A0A0C2XTZ0"/>
<evidence type="ECO:0000313" key="4">
    <source>
        <dbReference type="Proteomes" id="UP000053424"/>
    </source>
</evidence>
<gene>
    <name evidence="3" type="ORF">M413DRAFT_445818</name>
</gene>
<dbReference type="Proteomes" id="UP000053424">
    <property type="component" value="Unassembled WGS sequence"/>
</dbReference>
<feature type="region of interest" description="Disordered" evidence="1">
    <location>
        <begin position="187"/>
        <end position="219"/>
    </location>
</feature>
<dbReference type="OrthoDB" id="3070092at2759"/>
<accession>A0A0C2XTZ0</accession>
<feature type="chain" id="PRO_5002174359" evidence="2">
    <location>
        <begin position="18"/>
        <end position="219"/>
    </location>
</feature>
<dbReference type="HOGENOM" id="CLU_1170702_0_0_1"/>
<dbReference type="PRINTS" id="PR01217">
    <property type="entry name" value="PRICHEXTENSN"/>
</dbReference>
<evidence type="ECO:0000256" key="2">
    <source>
        <dbReference type="SAM" id="SignalP"/>
    </source>
</evidence>
<keyword evidence="4" id="KW-1185">Reference proteome</keyword>
<feature type="compositionally biased region" description="Polar residues" evidence="1">
    <location>
        <begin position="190"/>
        <end position="203"/>
    </location>
</feature>
<proteinExistence type="predicted"/>
<name>A0A0C2XTZ0_HEBCY</name>
<reference evidence="4" key="2">
    <citation type="submission" date="2015-01" db="EMBL/GenBank/DDBJ databases">
        <title>Evolutionary Origins and Diversification of the Mycorrhizal Mutualists.</title>
        <authorList>
            <consortium name="DOE Joint Genome Institute"/>
            <consortium name="Mycorrhizal Genomics Consortium"/>
            <person name="Kohler A."/>
            <person name="Kuo A."/>
            <person name="Nagy L.G."/>
            <person name="Floudas D."/>
            <person name="Copeland A."/>
            <person name="Barry K.W."/>
            <person name="Cichocki N."/>
            <person name="Veneault-Fourrey C."/>
            <person name="LaButti K."/>
            <person name="Lindquist E.A."/>
            <person name="Lipzen A."/>
            <person name="Lundell T."/>
            <person name="Morin E."/>
            <person name="Murat C."/>
            <person name="Riley R."/>
            <person name="Ohm R."/>
            <person name="Sun H."/>
            <person name="Tunlid A."/>
            <person name="Henrissat B."/>
            <person name="Grigoriev I.V."/>
            <person name="Hibbett D.S."/>
            <person name="Martin F."/>
        </authorList>
    </citation>
    <scope>NUCLEOTIDE SEQUENCE [LARGE SCALE GENOMIC DNA]</scope>
    <source>
        <strain evidence="4">h7</strain>
    </source>
</reference>
<reference evidence="3 4" key="1">
    <citation type="submission" date="2014-04" db="EMBL/GenBank/DDBJ databases">
        <authorList>
            <consortium name="DOE Joint Genome Institute"/>
            <person name="Kuo A."/>
            <person name="Gay G."/>
            <person name="Dore J."/>
            <person name="Kohler A."/>
            <person name="Nagy L.G."/>
            <person name="Floudas D."/>
            <person name="Copeland A."/>
            <person name="Barry K.W."/>
            <person name="Cichocki N."/>
            <person name="Veneault-Fourrey C."/>
            <person name="LaButti K."/>
            <person name="Lindquist E.A."/>
            <person name="Lipzen A."/>
            <person name="Lundell T."/>
            <person name="Morin E."/>
            <person name="Murat C."/>
            <person name="Sun H."/>
            <person name="Tunlid A."/>
            <person name="Henrissat B."/>
            <person name="Grigoriev I.V."/>
            <person name="Hibbett D.S."/>
            <person name="Martin F."/>
            <person name="Nordberg H.P."/>
            <person name="Cantor M.N."/>
            <person name="Hua S.X."/>
        </authorList>
    </citation>
    <scope>NUCLEOTIDE SEQUENCE [LARGE SCALE GENOMIC DNA]</scope>
    <source>
        <strain evidence="4">h7</strain>
    </source>
</reference>
<feature type="signal peptide" evidence="2">
    <location>
        <begin position="1"/>
        <end position="17"/>
    </location>
</feature>
<keyword evidence="2" id="KW-0732">Signal</keyword>
<dbReference type="EMBL" id="KN831781">
    <property type="protein sequence ID" value="KIM41093.1"/>
    <property type="molecule type" value="Genomic_DNA"/>
</dbReference>
<feature type="compositionally biased region" description="Pro residues" evidence="1">
    <location>
        <begin position="73"/>
        <end position="120"/>
    </location>
</feature>
<evidence type="ECO:0000313" key="3">
    <source>
        <dbReference type="EMBL" id="KIM41093.1"/>
    </source>
</evidence>
<evidence type="ECO:0000256" key="1">
    <source>
        <dbReference type="SAM" id="MobiDB-lite"/>
    </source>
</evidence>
<sequence>MAIVALSILGAILRFQAVRRNRARMNVFAVPPIPVYPHNQNGTMPMYLPAMQPPGQFSPSPHYGQRQSWAPRPGFPNPAFSPPQPYPPPPGAAYPSSPYPPAPSSPKFFPNPIPTSPPNPAHSRSGSHSTSPPHPISEKRRTNPSSEQMSLVDRMQEVQTLMLEIHRLESDPGSNNRVRIQELQRRVTELSDTGNSNVATSGQVLGPPPAYAQDGRDPA</sequence>
<feature type="region of interest" description="Disordered" evidence="1">
    <location>
        <begin position="46"/>
        <end position="149"/>
    </location>
</feature>
<protein>
    <submittedName>
        <fullName evidence="3">Uncharacterized protein</fullName>
    </submittedName>
</protein>